<dbReference type="PANTHER" id="PTHR30146:SF95">
    <property type="entry name" value="RIBOSE OPERON REPRESSOR"/>
    <property type="match status" value="1"/>
</dbReference>
<dbReference type="Pfam" id="PF13377">
    <property type="entry name" value="Peripla_BP_3"/>
    <property type="match status" value="1"/>
</dbReference>
<name>C7RDZ4_ANAPD</name>
<keyword evidence="4" id="KW-0804">Transcription</keyword>
<evidence type="ECO:0000256" key="3">
    <source>
        <dbReference type="ARBA" id="ARBA00023125"/>
    </source>
</evidence>
<dbReference type="PANTHER" id="PTHR30146">
    <property type="entry name" value="LACI-RELATED TRANSCRIPTIONAL REPRESSOR"/>
    <property type="match status" value="1"/>
</dbReference>
<protein>
    <submittedName>
        <fullName evidence="6">Transcriptional regulator, LacI family</fullName>
    </submittedName>
</protein>
<dbReference type="SMART" id="SM00354">
    <property type="entry name" value="HTH_LACI"/>
    <property type="match status" value="1"/>
</dbReference>
<dbReference type="GO" id="GO:0003700">
    <property type="term" value="F:DNA-binding transcription factor activity"/>
    <property type="evidence" value="ECO:0007669"/>
    <property type="project" value="TreeGrafter"/>
</dbReference>
<dbReference type="OrthoDB" id="9784962at2"/>
<dbReference type="PROSITE" id="PS50932">
    <property type="entry name" value="HTH_LACI_2"/>
    <property type="match status" value="1"/>
</dbReference>
<dbReference type="eggNOG" id="COG1609">
    <property type="taxonomic scope" value="Bacteria"/>
</dbReference>
<keyword evidence="1" id="KW-0678">Repressor</keyword>
<keyword evidence="2" id="KW-0805">Transcription regulation</keyword>
<reference evidence="6 7" key="1">
    <citation type="journal article" date="2009" name="Stand. Genomic Sci.">
        <title>Complete genome sequence of Anaerococcus prevotii type strain (PC1).</title>
        <authorList>
            <person name="Labutti K."/>
            <person name="Pukall R."/>
            <person name="Steenblock K."/>
            <person name="Glavina Del Rio T."/>
            <person name="Tice H."/>
            <person name="Copeland A."/>
            <person name="Cheng J.F."/>
            <person name="Lucas S."/>
            <person name="Chen F."/>
            <person name="Nolan M."/>
            <person name="Bruce D."/>
            <person name="Goodwin L."/>
            <person name="Pitluck S."/>
            <person name="Ivanova N."/>
            <person name="Mavromatis K."/>
            <person name="Ovchinnikova G."/>
            <person name="Pati A."/>
            <person name="Chen A."/>
            <person name="Palaniappan K."/>
            <person name="Land M."/>
            <person name="Hauser L."/>
            <person name="Chang Y.J."/>
            <person name="Jeffries C.D."/>
            <person name="Chain P."/>
            <person name="Saunders E."/>
            <person name="Brettin T."/>
            <person name="Detter J.C."/>
            <person name="Han C."/>
            <person name="Goker M."/>
            <person name="Bristow J."/>
            <person name="Eisen J.A."/>
            <person name="Markowitz V."/>
            <person name="Hugenholtz P."/>
            <person name="Kyrpides N.C."/>
            <person name="Klenk H.P."/>
            <person name="Lapidus A."/>
        </authorList>
    </citation>
    <scope>NUCLEOTIDE SEQUENCE [LARGE SCALE GENOMIC DNA]</scope>
    <source>
        <strain evidence="7">ATCC 9321 / DSM 20548 / JCM 6508 / NCTC 11806 / PC1</strain>
    </source>
</reference>
<dbReference type="InterPro" id="IPR046335">
    <property type="entry name" value="LacI/GalR-like_sensor"/>
</dbReference>
<dbReference type="SUPFAM" id="SSF53822">
    <property type="entry name" value="Periplasmic binding protein-like I"/>
    <property type="match status" value="1"/>
</dbReference>
<dbReference type="CDD" id="cd01392">
    <property type="entry name" value="HTH_LacI"/>
    <property type="match status" value="1"/>
</dbReference>
<dbReference type="AlphaFoldDB" id="C7RDZ4"/>
<dbReference type="HOGENOM" id="CLU_037628_6_2_9"/>
<dbReference type="RefSeq" id="WP_015778305.1">
    <property type="nucleotide sequence ID" value="NC_013171.1"/>
</dbReference>
<dbReference type="InterPro" id="IPR000843">
    <property type="entry name" value="HTH_LacI"/>
</dbReference>
<gene>
    <name evidence="6" type="ordered locus">Apre_1384</name>
</gene>
<evidence type="ECO:0000256" key="4">
    <source>
        <dbReference type="ARBA" id="ARBA00023163"/>
    </source>
</evidence>
<dbReference type="Gene3D" id="1.10.260.40">
    <property type="entry name" value="lambda repressor-like DNA-binding domains"/>
    <property type="match status" value="1"/>
</dbReference>
<keyword evidence="3" id="KW-0238">DNA-binding</keyword>
<dbReference type="Pfam" id="PF00356">
    <property type="entry name" value="LacI"/>
    <property type="match status" value="1"/>
</dbReference>
<dbReference type="SUPFAM" id="SSF47413">
    <property type="entry name" value="lambda repressor-like DNA-binding domains"/>
    <property type="match status" value="1"/>
</dbReference>
<dbReference type="Gene3D" id="3.40.50.2300">
    <property type="match status" value="2"/>
</dbReference>
<dbReference type="EMBL" id="CP001708">
    <property type="protein sequence ID" value="ACV29407.1"/>
    <property type="molecule type" value="Genomic_DNA"/>
</dbReference>
<accession>C7RDZ4</accession>
<dbReference type="GO" id="GO:0000976">
    <property type="term" value="F:transcription cis-regulatory region binding"/>
    <property type="evidence" value="ECO:0007669"/>
    <property type="project" value="TreeGrafter"/>
</dbReference>
<evidence type="ECO:0000313" key="7">
    <source>
        <dbReference type="Proteomes" id="UP000002294"/>
    </source>
</evidence>
<organism evidence="6 7">
    <name type="scientific">Anaerococcus prevotii (strain ATCC 9321 / DSM 20548 / JCM 6508 / NCTC 11806 / PC1)</name>
    <name type="common">Peptostreptococcus prevotii</name>
    <name type="synonym">Peptococcus prevotii</name>
    <dbReference type="NCBI Taxonomy" id="525919"/>
    <lineage>
        <taxon>Bacteria</taxon>
        <taxon>Bacillati</taxon>
        <taxon>Bacillota</taxon>
        <taxon>Tissierellia</taxon>
        <taxon>Tissierellales</taxon>
        <taxon>Peptoniphilaceae</taxon>
        <taxon>Anaerococcus</taxon>
    </lineage>
</organism>
<evidence type="ECO:0000256" key="2">
    <source>
        <dbReference type="ARBA" id="ARBA00023015"/>
    </source>
</evidence>
<dbReference type="STRING" id="525919.Apre_1384"/>
<evidence type="ECO:0000259" key="5">
    <source>
        <dbReference type="PROSITE" id="PS50932"/>
    </source>
</evidence>
<dbReference type="KEGG" id="apr:Apre_1384"/>
<keyword evidence="7" id="KW-1185">Reference proteome</keyword>
<sequence>MDIYDIAKASGYSTATVSRVINKQNNVSKKAKEKIEKVIKENGYTPNRIARSLAKKSSELIGIMVPDIRKYFESQSAYELERKLESSGFSTLLCVTTDDLAKKRSYLDLLLENQVEAIIGVGSTYEQEEFYKTLVEVSKDIPMAMLNVSSNIDSDRIVNVYIDEIDAMDQAVNLFEEKGYKKPLYVSLDRGFVTRSYVAKKAGFIEALYRYYDKPNFVEYKLTSHEVSEFNGLIDFISKNDFDCIQFELDSLAVIFYKLYVNSGHKVPEDLGLIGFDNIDATNFTNQTITSIDQRIDKQVDLALSNLFKIMKGEEASNNIMVKAKLIEKETV</sequence>
<dbReference type="InterPro" id="IPR010982">
    <property type="entry name" value="Lambda_DNA-bd_dom_sf"/>
</dbReference>
<feature type="domain" description="HTH lacI-type" evidence="5">
    <location>
        <begin position="1"/>
        <end position="55"/>
    </location>
</feature>
<evidence type="ECO:0000313" key="6">
    <source>
        <dbReference type="EMBL" id="ACV29407.1"/>
    </source>
</evidence>
<dbReference type="InterPro" id="IPR028082">
    <property type="entry name" value="Peripla_BP_I"/>
</dbReference>
<evidence type="ECO:0000256" key="1">
    <source>
        <dbReference type="ARBA" id="ARBA00022491"/>
    </source>
</evidence>
<dbReference type="Proteomes" id="UP000002294">
    <property type="component" value="Chromosome"/>
</dbReference>
<proteinExistence type="predicted"/>